<dbReference type="PANTHER" id="PTHR45629:SF7">
    <property type="entry name" value="DNA EXCISION REPAIR PROTEIN ERCC-6-RELATED"/>
    <property type="match status" value="1"/>
</dbReference>
<dbReference type="SMART" id="SM00490">
    <property type="entry name" value="HELICc"/>
    <property type="match status" value="1"/>
</dbReference>
<sequence length="124" mass="14028">MINKLTIYNSLLHFGQKLIETLKLLEKIKSKGEKAIIFTEYRGMQVILKKHISELLQINRMIINGMTPRRQSVVGQFNATSGFDVMILSSKGAGTGLTITSAKHVVHYTRWWNPAVENQATDRA</sequence>
<dbReference type="EMBL" id="FOGT01000002">
    <property type="protein sequence ID" value="SER54263.1"/>
    <property type="molecule type" value="Genomic_DNA"/>
</dbReference>
<gene>
    <name evidence="3" type="ORF">SAMN05518684_1024</name>
</gene>
<evidence type="ECO:0000256" key="1">
    <source>
        <dbReference type="ARBA" id="ARBA00022801"/>
    </source>
</evidence>
<organism evidence="3 4">
    <name type="scientific">Salipaludibacillus aurantiacus</name>
    <dbReference type="NCBI Taxonomy" id="1601833"/>
    <lineage>
        <taxon>Bacteria</taxon>
        <taxon>Bacillati</taxon>
        <taxon>Bacillota</taxon>
        <taxon>Bacilli</taxon>
        <taxon>Bacillales</taxon>
        <taxon>Bacillaceae</taxon>
    </lineage>
</organism>
<keyword evidence="4" id="KW-1185">Reference proteome</keyword>
<dbReference type="CDD" id="cd18793">
    <property type="entry name" value="SF2_C_SNF"/>
    <property type="match status" value="1"/>
</dbReference>
<dbReference type="Gene3D" id="3.40.50.300">
    <property type="entry name" value="P-loop containing nucleotide triphosphate hydrolases"/>
    <property type="match status" value="1"/>
</dbReference>
<protein>
    <submittedName>
        <fullName evidence="3">Helicase conserved C-terminal domain-containing protein</fullName>
    </submittedName>
</protein>
<reference evidence="4" key="1">
    <citation type="submission" date="2016-10" db="EMBL/GenBank/DDBJ databases">
        <authorList>
            <person name="Varghese N."/>
            <person name="Submissions S."/>
        </authorList>
    </citation>
    <scope>NUCLEOTIDE SEQUENCE [LARGE SCALE GENOMIC DNA]</scope>
    <source>
        <strain evidence="4">S9</strain>
    </source>
</reference>
<evidence type="ECO:0000313" key="3">
    <source>
        <dbReference type="EMBL" id="SER54263.1"/>
    </source>
</evidence>
<dbReference type="GO" id="GO:0016787">
    <property type="term" value="F:hydrolase activity"/>
    <property type="evidence" value="ECO:0007669"/>
    <property type="project" value="UniProtKB-KW"/>
</dbReference>
<dbReference type="PANTHER" id="PTHR45629">
    <property type="entry name" value="SNF2/RAD54 FAMILY MEMBER"/>
    <property type="match status" value="1"/>
</dbReference>
<keyword evidence="3" id="KW-0067">ATP-binding</keyword>
<feature type="domain" description="Helicase C-terminal" evidence="2">
    <location>
        <begin position="20"/>
        <end position="124"/>
    </location>
</feature>
<keyword evidence="3" id="KW-0547">Nucleotide-binding</keyword>
<dbReference type="InterPro" id="IPR050496">
    <property type="entry name" value="SNF2_RAD54_helicase_repair"/>
</dbReference>
<evidence type="ECO:0000259" key="2">
    <source>
        <dbReference type="PROSITE" id="PS51194"/>
    </source>
</evidence>
<dbReference type="InterPro" id="IPR049730">
    <property type="entry name" value="SNF2/RAD54-like_C"/>
</dbReference>
<dbReference type="RefSeq" id="WP_093047354.1">
    <property type="nucleotide sequence ID" value="NZ_FOGT01000002.1"/>
</dbReference>
<keyword evidence="1" id="KW-0378">Hydrolase</keyword>
<dbReference type="PROSITE" id="PS51194">
    <property type="entry name" value="HELICASE_CTER"/>
    <property type="match status" value="1"/>
</dbReference>
<dbReference type="AlphaFoldDB" id="A0A1H9Q312"/>
<keyword evidence="3" id="KW-0347">Helicase</keyword>
<dbReference type="SUPFAM" id="SSF52540">
    <property type="entry name" value="P-loop containing nucleoside triphosphate hydrolases"/>
    <property type="match status" value="1"/>
</dbReference>
<name>A0A1H9Q312_9BACI</name>
<dbReference type="Pfam" id="PF00271">
    <property type="entry name" value="Helicase_C"/>
    <property type="match status" value="1"/>
</dbReference>
<dbReference type="GO" id="GO:0004386">
    <property type="term" value="F:helicase activity"/>
    <property type="evidence" value="ECO:0007669"/>
    <property type="project" value="UniProtKB-KW"/>
</dbReference>
<accession>A0A1H9Q312</accession>
<dbReference type="InterPro" id="IPR001650">
    <property type="entry name" value="Helicase_C-like"/>
</dbReference>
<evidence type="ECO:0000313" key="4">
    <source>
        <dbReference type="Proteomes" id="UP000198571"/>
    </source>
</evidence>
<dbReference type="STRING" id="1601833.SAMN05518684_1024"/>
<proteinExistence type="predicted"/>
<dbReference type="InterPro" id="IPR027417">
    <property type="entry name" value="P-loop_NTPase"/>
</dbReference>
<dbReference type="OrthoDB" id="9760715at2"/>
<dbReference type="Proteomes" id="UP000198571">
    <property type="component" value="Unassembled WGS sequence"/>
</dbReference>